<feature type="transmembrane region" description="Helical" evidence="2">
    <location>
        <begin position="113"/>
        <end position="134"/>
    </location>
</feature>
<feature type="transmembrane region" description="Helical" evidence="2">
    <location>
        <begin position="260"/>
        <end position="278"/>
    </location>
</feature>
<evidence type="ECO:0000256" key="2">
    <source>
        <dbReference type="SAM" id="Phobius"/>
    </source>
</evidence>
<organism evidence="3 4">
    <name type="scientific">Blepharisma stoltei</name>
    <dbReference type="NCBI Taxonomy" id="1481888"/>
    <lineage>
        <taxon>Eukaryota</taxon>
        <taxon>Sar</taxon>
        <taxon>Alveolata</taxon>
        <taxon>Ciliophora</taxon>
        <taxon>Postciliodesmatophora</taxon>
        <taxon>Heterotrichea</taxon>
        <taxon>Heterotrichida</taxon>
        <taxon>Blepharismidae</taxon>
        <taxon>Blepharisma</taxon>
    </lineage>
</organism>
<keyword evidence="2" id="KW-0812">Transmembrane</keyword>
<evidence type="ECO:0000256" key="1">
    <source>
        <dbReference type="SAM" id="MobiDB-lite"/>
    </source>
</evidence>
<accession>A0AAU9IHM2</accession>
<keyword evidence="4" id="KW-1185">Reference proteome</keyword>
<dbReference type="EMBL" id="CAJZBQ010000012">
    <property type="protein sequence ID" value="CAG9314390.1"/>
    <property type="molecule type" value="Genomic_DNA"/>
</dbReference>
<evidence type="ECO:0000313" key="3">
    <source>
        <dbReference type="EMBL" id="CAG9314390.1"/>
    </source>
</evidence>
<reference evidence="3" key="1">
    <citation type="submission" date="2021-09" db="EMBL/GenBank/DDBJ databases">
        <authorList>
            <consortium name="AG Swart"/>
            <person name="Singh M."/>
            <person name="Singh A."/>
            <person name="Seah K."/>
            <person name="Emmerich C."/>
        </authorList>
    </citation>
    <scope>NUCLEOTIDE SEQUENCE</scope>
    <source>
        <strain evidence="3">ATCC30299</strain>
    </source>
</reference>
<feature type="compositionally biased region" description="Pro residues" evidence="1">
    <location>
        <begin position="33"/>
        <end position="49"/>
    </location>
</feature>
<keyword evidence="2" id="KW-0472">Membrane</keyword>
<protein>
    <submittedName>
        <fullName evidence="3">Uncharacterized protein</fullName>
    </submittedName>
</protein>
<dbReference type="Proteomes" id="UP001162131">
    <property type="component" value="Unassembled WGS sequence"/>
</dbReference>
<gene>
    <name evidence="3" type="ORF">BSTOLATCC_MIC11397</name>
</gene>
<dbReference type="SUPFAM" id="SSF103473">
    <property type="entry name" value="MFS general substrate transporter"/>
    <property type="match status" value="1"/>
</dbReference>
<name>A0AAU9IHM2_9CILI</name>
<dbReference type="InterPro" id="IPR036259">
    <property type="entry name" value="MFS_trans_sf"/>
</dbReference>
<feature type="region of interest" description="Disordered" evidence="1">
    <location>
        <begin position="29"/>
        <end position="49"/>
    </location>
</feature>
<sequence length="326" mass="36989">MASLNAYPFNFQSDFQNYPRGYTNARPSAPLLQPYPNPDPRYPQQPYQQPPPYRPAFPANLKIEKSISRLYKLSRIINAICFISGGLGFISSLYWFNYITYQQYDANNPSSPLFALIAAGNFGVFIASALGIRAAHHKTVRAIKTYLWAFILLAICIIVGSFLVYHADSSLSSSSEVKNMKNEPDFTKANIELGNFHSSILYRGHSLPRPKPRLESWKEIKDRKWNKTIKVKAEYLEAGENENSFDDDYTEPSFEESINYAWINAAVIAAIFFSYSILGKKFLKAAKKYESLCSQNNFNFQQLIQPTPAYVLAQHPQMAVAGSRVN</sequence>
<evidence type="ECO:0000313" key="4">
    <source>
        <dbReference type="Proteomes" id="UP001162131"/>
    </source>
</evidence>
<comment type="caution">
    <text evidence="3">The sequence shown here is derived from an EMBL/GenBank/DDBJ whole genome shotgun (WGS) entry which is preliminary data.</text>
</comment>
<feature type="transmembrane region" description="Helical" evidence="2">
    <location>
        <begin position="146"/>
        <end position="165"/>
    </location>
</feature>
<proteinExistence type="predicted"/>
<keyword evidence="2" id="KW-1133">Transmembrane helix</keyword>
<dbReference type="AlphaFoldDB" id="A0AAU9IHM2"/>
<feature type="transmembrane region" description="Helical" evidence="2">
    <location>
        <begin position="76"/>
        <end position="101"/>
    </location>
</feature>